<gene>
    <name evidence="2" type="ORF">PCOR1329_LOCUS15912</name>
</gene>
<dbReference type="Proteomes" id="UP001189429">
    <property type="component" value="Unassembled WGS sequence"/>
</dbReference>
<sequence>EKKWEYLKKRTELMTQATSREVEQAQANPNMTEVKWLGEAIRSYARALHSLRRRRNKERQQYTEAELKEAWRIRDMHMVPRLARSLARTGIGVSIRNYGAHATCNPTADEWAEYLSRSALDGGLVGRRVMAPLCHKLTEEYYTALRNTDEYATPDNYDVTKAHLKSAQKDFMMTLKALRRTKIGTSAPSWSCPSEIFKVLTAPSWISSPSEYVKKPAGLGSRPAFHVGTGPREPGPCKNEQLVHLEGRRREHLMLATRIVALKGRNAGQPMLHESYDATNAFGCGDKQQIEQGVRIRLEAAAEEVSEEDVEPVTAISQKGRQALTVIVPGADKEAAINSGTGGFMGDASEPELFMFNYHIAVQKWALVDQAATAGAMLIDFGPRLPTIDASLGCFVDDIFKTQLVSSDIRKAEEVVACSERNDVGLDQALATRKYGPNRSKQDVVVCLVSRRLVRQSIAALARSGCRSGYELKHLGAWFNAVGSNSTELKARLAAINKGWMMVQGLWCAAAPKRVKRLMFISLVSGAALSGTAEPFSLAWGGRSLRDLLWDEEVNGLFVSLGPGCLRSAFAAVQW</sequence>
<name>A0ABN9QXT8_9DINO</name>
<evidence type="ECO:0000313" key="2">
    <source>
        <dbReference type="EMBL" id="CAK0811205.1"/>
    </source>
</evidence>
<protein>
    <submittedName>
        <fullName evidence="2">Uncharacterized protein</fullName>
    </submittedName>
</protein>
<dbReference type="EMBL" id="CAUYUJ010004852">
    <property type="protein sequence ID" value="CAK0811205.1"/>
    <property type="molecule type" value="Genomic_DNA"/>
</dbReference>
<feature type="non-terminal residue" evidence="2">
    <location>
        <position position="575"/>
    </location>
</feature>
<organism evidence="2 3">
    <name type="scientific">Prorocentrum cordatum</name>
    <dbReference type="NCBI Taxonomy" id="2364126"/>
    <lineage>
        <taxon>Eukaryota</taxon>
        <taxon>Sar</taxon>
        <taxon>Alveolata</taxon>
        <taxon>Dinophyceae</taxon>
        <taxon>Prorocentrales</taxon>
        <taxon>Prorocentraceae</taxon>
        <taxon>Prorocentrum</taxon>
    </lineage>
</organism>
<evidence type="ECO:0000313" key="3">
    <source>
        <dbReference type="Proteomes" id="UP001189429"/>
    </source>
</evidence>
<feature type="non-terminal residue" evidence="2">
    <location>
        <position position="1"/>
    </location>
</feature>
<evidence type="ECO:0000256" key="1">
    <source>
        <dbReference type="SAM" id="Coils"/>
    </source>
</evidence>
<accession>A0ABN9QXT8</accession>
<proteinExistence type="predicted"/>
<keyword evidence="3" id="KW-1185">Reference proteome</keyword>
<feature type="coiled-coil region" evidence="1">
    <location>
        <begin position="41"/>
        <end position="68"/>
    </location>
</feature>
<reference evidence="2" key="1">
    <citation type="submission" date="2023-10" db="EMBL/GenBank/DDBJ databases">
        <authorList>
            <person name="Chen Y."/>
            <person name="Shah S."/>
            <person name="Dougan E. K."/>
            <person name="Thang M."/>
            <person name="Chan C."/>
        </authorList>
    </citation>
    <scope>NUCLEOTIDE SEQUENCE [LARGE SCALE GENOMIC DNA]</scope>
</reference>
<keyword evidence="1" id="KW-0175">Coiled coil</keyword>
<comment type="caution">
    <text evidence="2">The sequence shown here is derived from an EMBL/GenBank/DDBJ whole genome shotgun (WGS) entry which is preliminary data.</text>
</comment>